<dbReference type="Proteomes" id="UP000092971">
    <property type="component" value="Chromosome"/>
</dbReference>
<feature type="transmembrane region" description="Helical" evidence="1">
    <location>
        <begin position="111"/>
        <end position="133"/>
    </location>
</feature>
<feature type="transmembrane region" description="Helical" evidence="1">
    <location>
        <begin position="37"/>
        <end position="58"/>
    </location>
</feature>
<feature type="transmembrane region" description="Helical" evidence="1">
    <location>
        <begin position="12"/>
        <end position="30"/>
    </location>
</feature>
<evidence type="ECO:0000313" key="3">
    <source>
        <dbReference type="Proteomes" id="UP000092971"/>
    </source>
</evidence>
<keyword evidence="1" id="KW-0812">Transmembrane</keyword>
<proteinExistence type="predicted"/>
<feature type="transmembrane region" description="Helical" evidence="1">
    <location>
        <begin position="64"/>
        <end position="90"/>
    </location>
</feature>
<sequence length="180" mass="20281">MGSPTGMNSKKIAISGILTALSSAVLLLENISPTGKLGFYVLAAFLLSVVIMECGIAYGWASYIAISVVSFLIVPEKTAVLPYVIFFGIYAPVKGHIEKLSRPVTEWILKFAFFNLSLYFLWNVAVNVLNLIPGRLFELFPMAVIIIMLQVLFFFYDWLFSLWIQYYIHKIQPRVKGNSL</sequence>
<reference evidence="2 3" key="1">
    <citation type="submission" date="2016-02" db="EMBL/GenBank/DDBJ databases">
        <title>Comparison of Clostridium stercorarium subspecies using comparative genomics and transcriptomics.</title>
        <authorList>
            <person name="Schellenberg J."/>
            <person name="Thallinger G."/>
            <person name="Levin D.B."/>
            <person name="Zhang X."/>
            <person name="Alvare G."/>
            <person name="Fristensky B."/>
            <person name="Sparling R."/>
        </authorList>
    </citation>
    <scope>NUCLEOTIDE SEQUENCE [LARGE SCALE GENOMIC DNA]</scope>
    <source>
        <strain evidence="2 3">DSM 2910</strain>
    </source>
</reference>
<dbReference type="RefSeq" id="WP_015358487.1">
    <property type="nucleotide sequence ID" value="NZ_CP014672.1"/>
</dbReference>
<keyword evidence="1" id="KW-0472">Membrane</keyword>
<evidence type="ECO:0000256" key="1">
    <source>
        <dbReference type="SAM" id="Phobius"/>
    </source>
</evidence>
<feature type="transmembrane region" description="Helical" evidence="1">
    <location>
        <begin position="139"/>
        <end position="164"/>
    </location>
</feature>
<organism evidence="2 3">
    <name type="scientific">Thermoclostridium stercorarium subsp. thermolacticum DSM 2910</name>
    <dbReference type="NCBI Taxonomy" id="1121336"/>
    <lineage>
        <taxon>Bacteria</taxon>
        <taxon>Bacillati</taxon>
        <taxon>Bacillota</taxon>
        <taxon>Clostridia</taxon>
        <taxon>Eubacteriales</taxon>
        <taxon>Oscillospiraceae</taxon>
        <taxon>Thermoclostridium</taxon>
    </lineage>
</organism>
<dbReference type="EMBL" id="CP014672">
    <property type="protein sequence ID" value="ANW98199.1"/>
    <property type="molecule type" value="Genomic_DNA"/>
</dbReference>
<dbReference type="AlphaFoldDB" id="A0A1B1YBU5"/>
<evidence type="ECO:0000313" key="2">
    <source>
        <dbReference type="EMBL" id="ANW98199.1"/>
    </source>
</evidence>
<dbReference type="OrthoDB" id="1708005at2"/>
<protein>
    <submittedName>
        <fullName evidence="2">Uncharacterized protein</fullName>
    </submittedName>
</protein>
<name>A0A1B1YBU5_THEST</name>
<keyword evidence="1" id="KW-1133">Transmembrane helix</keyword>
<accession>A0A1B1YBU5</accession>
<gene>
    <name evidence="2" type="ORF">CSTERTH_03660</name>
</gene>